<feature type="transmembrane region" description="Helical" evidence="1">
    <location>
        <begin position="124"/>
        <end position="144"/>
    </location>
</feature>
<evidence type="ECO:0008006" key="4">
    <source>
        <dbReference type="Google" id="ProtNLM"/>
    </source>
</evidence>
<name>A0A7Y8C1T0_9PSED</name>
<dbReference type="RefSeq" id="WP_177091507.1">
    <property type="nucleotide sequence ID" value="NZ_JACAQB010000004.1"/>
</dbReference>
<keyword evidence="1" id="KW-0472">Membrane</keyword>
<dbReference type="EMBL" id="JACAQB010000004">
    <property type="protein sequence ID" value="NWB95567.1"/>
    <property type="molecule type" value="Genomic_DNA"/>
</dbReference>
<evidence type="ECO:0000313" key="3">
    <source>
        <dbReference type="Proteomes" id="UP000539985"/>
    </source>
</evidence>
<reference evidence="2 3" key="1">
    <citation type="submission" date="2020-04" db="EMBL/GenBank/DDBJ databases">
        <title>Molecular characterization of pseudomonads from Agaricus bisporus reveal novel blotch 2 pathogens in Western Europe.</title>
        <authorList>
            <person name="Taparia T."/>
            <person name="Krijger M."/>
            <person name="Haynes E."/>
            <person name="Elpinstone J.G."/>
            <person name="Noble R."/>
            <person name="Van Der Wolf J."/>
        </authorList>
    </citation>
    <scope>NUCLEOTIDE SEQUENCE [LARGE SCALE GENOMIC DNA]</scope>
    <source>
        <strain evidence="2 3">H7001</strain>
    </source>
</reference>
<protein>
    <recommendedName>
        <fullName evidence="4">Transmembrane protein</fullName>
    </recommendedName>
</protein>
<evidence type="ECO:0000313" key="2">
    <source>
        <dbReference type="EMBL" id="NWB95567.1"/>
    </source>
</evidence>
<sequence length="159" mass="18205">MTDFFPHEWAESANSLAFVNAVAAGVPVLRGLINHAPPYTPYWGMFYATFWCLAPLFLVAGAMYTFFYADEYYERIKVNKPQGYILGVLFFLMLSMIPFFLPFIGGFPKPFLNQMSDFLPLRLLAWWTTAMSTFALGWAIGCCYQRLVAHKKTEEVHGE</sequence>
<keyword evidence="1" id="KW-1133">Transmembrane helix</keyword>
<dbReference type="Proteomes" id="UP000539985">
    <property type="component" value="Unassembled WGS sequence"/>
</dbReference>
<gene>
    <name evidence="2" type="ORF">HX882_06660</name>
</gene>
<dbReference type="AlphaFoldDB" id="A0A7Y8C1T0"/>
<comment type="caution">
    <text evidence="2">The sequence shown here is derived from an EMBL/GenBank/DDBJ whole genome shotgun (WGS) entry which is preliminary data.</text>
</comment>
<keyword evidence="1" id="KW-0812">Transmembrane</keyword>
<evidence type="ECO:0000256" key="1">
    <source>
        <dbReference type="SAM" id="Phobius"/>
    </source>
</evidence>
<accession>A0A7Y8C1T0</accession>
<feature type="transmembrane region" description="Helical" evidence="1">
    <location>
        <begin position="81"/>
        <end position="104"/>
    </location>
</feature>
<feature type="transmembrane region" description="Helical" evidence="1">
    <location>
        <begin position="45"/>
        <end position="69"/>
    </location>
</feature>
<organism evidence="2 3">
    <name type="scientific">Pseudomonas gingeri</name>
    <dbReference type="NCBI Taxonomy" id="117681"/>
    <lineage>
        <taxon>Bacteria</taxon>
        <taxon>Pseudomonadati</taxon>
        <taxon>Pseudomonadota</taxon>
        <taxon>Gammaproteobacteria</taxon>
        <taxon>Pseudomonadales</taxon>
        <taxon>Pseudomonadaceae</taxon>
        <taxon>Pseudomonas</taxon>
    </lineage>
</organism>
<proteinExistence type="predicted"/>